<evidence type="ECO:0000256" key="3">
    <source>
        <dbReference type="ARBA" id="ARBA00022475"/>
    </source>
</evidence>
<keyword evidence="3" id="KW-1003">Cell membrane</keyword>
<keyword evidence="4 7" id="KW-0812">Transmembrane</keyword>
<evidence type="ECO:0000256" key="2">
    <source>
        <dbReference type="ARBA" id="ARBA00005779"/>
    </source>
</evidence>
<evidence type="ECO:0000256" key="6">
    <source>
        <dbReference type="ARBA" id="ARBA00023136"/>
    </source>
</evidence>
<dbReference type="RefSeq" id="WP_123205373.1">
    <property type="nucleotide sequence ID" value="NZ_RBEE01000012.1"/>
</dbReference>
<evidence type="ECO:0000313" key="9">
    <source>
        <dbReference type="Proteomes" id="UP000274046"/>
    </source>
</evidence>
<feature type="transmembrane region" description="Helical" evidence="7">
    <location>
        <begin position="12"/>
        <end position="33"/>
    </location>
</feature>
<comment type="caution">
    <text evidence="8">The sequence shown here is derived from an EMBL/GenBank/DDBJ whole genome shotgun (WGS) entry which is preliminary data.</text>
</comment>
<dbReference type="Pfam" id="PF03994">
    <property type="entry name" value="DUF350"/>
    <property type="match status" value="1"/>
</dbReference>
<gene>
    <name evidence="8" type="ORF">D7004_08085</name>
</gene>
<keyword evidence="9" id="KW-1185">Reference proteome</keyword>
<dbReference type="Proteomes" id="UP000274046">
    <property type="component" value="Unassembled WGS sequence"/>
</dbReference>
<comment type="similarity">
    <text evidence="2">Belongs to the UPF0719 family.</text>
</comment>
<dbReference type="OrthoDB" id="200249at2"/>
<dbReference type="EMBL" id="RBEE01000012">
    <property type="protein sequence ID" value="RNL54049.1"/>
    <property type="molecule type" value="Genomic_DNA"/>
</dbReference>
<name>A0A3N0BWF9_9SPHI</name>
<protein>
    <submittedName>
        <fullName evidence="8">DUF350 domain-containing protein</fullName>
    </submittedName>
</protein>
<proteinExistence type="inferred from homology"/>
<accession>A0A3N0BWF9</accession>
<dbReference type="InterPro" id="IPR007140">
    <property type="entry name" value="DUF350"/>
</dbReference>
<evidence type="ECO:0000256" key="5">
    <source>
        <dbReference type="ARBA" id="ARBA00022989"/>
    </source>
</evidence>
<evidence type="ECO:0000313" key="8">
    <source>
        <dbReference type="EMBL" id="RNL54049.1"/>
    </source>
</evidence>
<organism evidence="8 9">
    <name type="scientific">Pedobacter jejuensis</name>
    <dbReference type="NCBI Taxonomy" id="1268550"/>
    <lineage>
        <taxon>Bacteria</taxon>
        <taxon>Pseudomonadati</taxon>
        <taxon>Bacteroidota</taxon>
        <taxon>Sphingobacteriia</taxon>
        <taxon>Sphingobacteriales</taxon>
        <taxon>Sphingobacteriaceae</taxon>
        <taxon>Pedobacter</taxon>
    </lineage>
</organism>
<reference evidence="8 9" key="1">
    <citation type="submission" date="2018-10" db="EMBL/GenBank/DDBJ databases">
        <title>Genome sequencing of Pedobacter jejuensis TNB23.</title>
        <authorList>
            <person name="Cho Y.-J."/>
            <person name="Cho A."/>
            <person name="Kim O.-S."/>
        </authorList>
    </citation>
    <scope>NUCLEOTIDE SEQUENCE [LARGE SCALE GENOMIC DNA]</scope>
    <source>
        <strain evidence="8 9">TNB23</strain>
    </source>
</reference>
<evidence type="ECO:0000256" key="4">
    <source>
        <dbReference type="ARBA" id="ARBA00022692"/>
    </source>
</evidence>
<sequence length="74" mass="8308">MTLNELISMKYIVASLVYSIIGIIVLFLAFWIIEKITPENIWKEILEKQNMALAVVFAAFIIAIALIISSAIHS</sequence>
<dbReference type="AlphaFoldDB" id="A0A3N0BWF9"/>
<keyword evidence="6 7" id="KW-0472">Membrane</keyword>
<keyword evidence="5 7" id="KW-1133">Transmembrane helix</keyword>
<evidence type="ECO:0000256" key="7">
    <source>
        <dbReference type="SAM" id="Phobius"/>
    </source>
</evidence>
<evidence type="ECO:0000256" key="1">
    <source>
        <dbReference type="ARBA" id="ARBA00004651"/>
    </source>
</evidence>
<comment type="subcellular location">
    <subcellularLocation>
        <location evidence="1">Cell membrane</location>
        <topology evidence="1">Multi-pass membrane protein</topology>
    </subcellularLocation>
</comment>
<dbReference type="GO" id="GO:0005886">
    <property type="term" value="C:plasma membrane"/>
    <property type="evidence" value="ECO:0007669"/>
    <property type="project" value="UniProtKB-SubCell"/>
</dbReference>
<feature type="transmembrane region" description="Helical" evidence="7">
    <location>
        <begin position="53"/>
        <end position="72"/>
    </location>
</feature>